<comment type="function">
    <text evidence="12">Core subunit of the mitochondrial membrane respiratory chain NADH dehydrogenase (Complex I) which catalyzes electron transfer from NADH through the respiratory chain, using ubiquinone as an electron acceptor. Essential for the catalytic activity of complex I.</text>
</comment>
<evidence type="ECO:0000256" key="8">
    <source>
        <dbReference type="ARBA" id="ARBA00023027"/>
    </source>
</evidence>
<evidence type="ECO:0000256" key="1">
    <source>
        <dbReference type="ARBA" id="ARBA00004141"/>
    </source>
</evidence>
<dbReference type="GO" id="GO:0016651">
    <property type="term" value="F:oxidoreductase activity, acting on NAD(P)H"/>
    <property type="evidence" value="ECO:0007669"/>
    <property type="project" value="InterPro"/>
</dbReference>
<feature type="transmembrane region" description="Helical" evidence="12">
    <location>
        <begin position="61"/>
        <end position="81"/>
    </location>
</feature>
<accession>A0A2H4R8A3</accession>
<keyword evidence="10 12" id="KW-0472">Membrane</keyword>
<dbReference type="GO" id="GO:0030964">
    <property type="term" value="C:NADH dehydrogenase complex"/>
    <property type="evidence" value="ECO:0007669"/>
    <property type="project" value="TreeGrafter"/>
</dbReference>
<dbReference type="EMBL" id="MG202007">
    <property type="protein sequence ID" value="ATY40877.1"/>
    <property type="molecule type" value="Genomic_DNA"/>
</dbReference>
<comment type="subcellular location">
    <subcellularLocation>
        <location evidence="1">Membrane</location>
        <topology evidence="1">Multi-pass membrane protein</topology>
    </subcellularLocation>
    <subcellularLocation>
        <location evidence="12">Mitochondrion membrane</location>
        <topology evidence="12">Multi-pass membrane protein</topology>
    </subcellularLocation>
</comment>
<evidence type="ECO:0000256" key="6">
    <source>
        <dbReference type="ARBA" id="ARBA00022967"/>
    </source>
</evidence>
<dbReference type="GO" id="GO:0008137">
    <property type="term" value="F:NADH dehydrogenase (ubiquinone) activity"/>
    <property type="evidence" value="ECO:0007669"/>
    <property type="project" value="UniProtKB-UniRule"/>
</dbReference>
<comment type="similarity">
    <text evidence="2 12">Belongs to the complex I subunit 3 family.</text>
</comment>
<dbReference type="InterPro" id="IPR023043">
    <property type="entry name" value="NAD(P)H_OxRDtase_bac/plastid"/>
</dbReference>
<keyword evidence="6 12" id="KW-1278">Translocase</keyword>
<dbReference type="InterPro" id="IPR000440">
    <property type="entry name" value="NADH_UbQ/plastoQ_OxRdtase_su3"/>
</dbReference>
<gene>
    <name evidence="13" type="primary">nad3</name>
</gene>
<dbReference type="Gene3D" id="1.20.58.1610">
    <property type="entry name" value="NADH:ubiquinone/plastoquinone oxidoreductase, chain 3"/>
    <property type="match status" value="1"/>
</dbReference>
<geneLocation type="mitochondrion" evidence="13"/>
<dbReference type="GO" id="GO:0031966">
    <property type="term" value="C:mitochondrial membrane"/>
    <property type="evidence" value="ECO:0007669"/>
    <property type="project" value="UniProtKB-SubCell"/>
</dbReference>
<evidence type="ECO:0000256" key="11">
    <source>
        <dbReference type="ARBA" id="ARBA00049551"/>
    </source>
</evidence>
<protein>
    <recommendedName>
        <fullName evidence="3 12">NADH-ubiquinone oxidoreductase chain 3</fullName>
        <ecNumber evidence="12">7.1.1.2</ecNumber>
    </recommendedName>
</protein>
<comment type="catalytic activity">
    <reaction evidence="11 12">
        <text>a ubiquinone + NADH + 5 H(+)(in) = a ubiquinol + NAD(+) + 4 H(+)(out)</text>
        <dbReference type="Rhea" id="RHEA:29091"/>
        <dbReference type="Rhea" id="RHEA-COMP:9565"/>
        <dbReference type="Rhea" id="RHEA-COMP:9566"/>
        <dbReference type="ChEBI" id="CHEBI:15378"/>
        <dbReference type="ChEBI" id="CHEBI:16389"/>
        <dbReference type="ChEBI" id="CHEBI:17976"/>
        <dbReference type="ChEBI" id="CHEBI:57540"/>
        <dbReference type="ChEBI" id="CHEBI:57945"/>
        <dbReference type="EC" id="7.1.1.2"/>
    </reaction>
</comment>
<evidence type="ECO:0000256" key="3">
    <source>
        <dbReference type="ARBA" id="ARBA00021007"/>
    </source>
</evidence>
<keyword evidence="12 13" id="KW-0496">Mitochondrion</keyword>
<evidence type="ECO:0000256" key="4">
    <source>
        <dbReference type="ARBA" id="ARBA00022448"/>
    </source>
</evidence>
<evidence type="ECO:0000256" key="2">
    <source>
        <dbReference type="ARBA" id="ARBA00008472"/>
    </source>
</evidence>
<dbReference type="AlphaFoldDB" id="A0A2H4R8A3"/>
<evidence type="ECO:0000313" key="13">
    <source>
        <dbReference type="EMBL" id="ATY40877.1"/>
    </source>
</evidence>
<dbReference type="InterPro" id="IPR038430">
    <property type="entry name" value="NDAH_ubi_oxred_su3_sf"/>
</dbReference>
<keyword evidence="8 12" id="KW-0520">NAD</keyword>
<keyword evidence="4 12" id="KW-0813">Transport</keyword>
<keyword evidence="7 12" id="KW-1133">Transmembrane helix</keyword>
<proteinExistence type="inferred from homology"/>
<reference evidence="13" key="1">
    <citation type="journal article" date="2017" name="Curr. Biol.">
        <title>A New Lineage of Eukaryotes Illuminates Early Mitochondrial Genome Reduction.</title>
        <authorList>
            <person name="Janouskovec J."/>
            <person name="Tikhonenkov D.V."/>
            <person name="Burki F."/>
            <person name="Howe A.T."/>
            <person name="Rohwer F.L."/>
            <person name="Mylnikov A.P."/>
            <person name="Keeling P.J."/>
        </authorList>
    </citation>
    <scope>NUCLEOTIDE SEQUENCE</scope>
</reference>
<evidence type="ECO:0000256" key="7">
    <source>
        <dbReference type="ARBA" id="ARBA00022989"/>
    </source>
</evidence>
<keyword evidence="12" id="KW-0249">Electron transport</keyword>
<dbReference type="PANTHER" id="PTHR11058:SF9">
    <property type="entry name" value="NADH-UBIQUINONE OXIDOREDUCTASE CHAIN 3"/>
    <property type="match status" value="1"/>
</dbReference>
<evidence type="ECO:0000256" key="5">
    <source>
        <dbReference type="ARBA" id="ARBA00022692"/>
    </source>
</evidence>
<evidence type="ECO:0000256" key="9">
    <source>
        <dbReference type="ARBA" id="ARBA00023075"/>
    </source>
</evidence>
<dbReference type="EC" id="7.1.1.2" evidence="12"/>
<keyword evidence="5 12" id="KW-0812">Transmembrane</keyword>
<dbReference type="Pfam" id="PF00507">
    <property type="entry name" value="Oxidored_q4"/>
    <property type="match status" value="1"/>
</dbReference>
<feature type="transmembrane region" description="Helical" evidence="12">
    <location>
        <begin position="12"/>
        <end position="33"/>
    </location>
</feature>
<keyword evidence="9 12" id="KW-0830">Ubiquinone</keyword>
<keyword evidence="12" id="KW-0679">Respiratory chain</keyword>
<dbReference type="HAMAP" id="MF_01394">
    <property type="entry name" value="NDH1_NuoA"/>
    <property type="match status" value="1"/>
</dbReference>
<feature type="transmembrane region" description="Helical" evidence="12">
    <location>
        <begin position="93"/>
        <end position="111"/>
    </location>
</feature>
<evidence type="ECO:0000256" key="10">
    <source>
        <dbReference type="ARBA" id="ARBA00023136"/>
    </source>
</evidence>
<sequence>MYLIYSEWCAILLFIVMSVILSCVIFGASYAFIDRSPNLEKSSAYECGFNPFEDARAKFDVRFYVVAILFIVFDLEIIFLCPWSLVLRKIDSAGFWGMMFFLIILTVGFVFEWRKGALDWS</sequence>
<dbReference type="PANTHER" id="PTHR11058">
    <property type="entry name" value="NADH-UBIQUINONE OXIDOREDUCTASE CHAIN 3"/>
    <property type="match status" value="1"/>
</dbReference>
<dbReference type="FunFam" id="1.20.58.1610:FF:000004">
    <property type="entry name" value="NADH-quinone oxidoreductase subunit A"/>
    <property type="match status" value="1"/>
</dbReference>
<organism evidence="13">
    <name type="scientific">Picobiliphyte sp. MS584-11</name>
    <dbReference type="NCBI Taxonomy" id="1157699"/>
    <lineage>
        <taxon>Eukaryota</taxon>
        <taxon>Eukaryota incertae sedis</taxon>
        <taxon>Picozoa</taxon>
    </lineage>
</organism>
<evidence type="ECO:0000256" key="12">
    <source>
        <dbReference type="RuleBase" id="RU003640"/>
    </source>
</evidence>
<name>A0A2H4R8A3_9EUKA</name>